<dbReference type="InterPro" id="IPR011009">
    <property type="entry name" value="Kinase-like_dom_sf"/>
</dbReference>
<dbReference type="Pfam" id="PF00415">
    <property type="entry name" value="RCC1"/>
    <property type="match status" value="2"/>
</dbReference>
<gene>
    <name evidence="5" type="ORF">TRFO_42054</name>
</gene>
<feature type="binding site" evidence="2">
    <location>
        <position position="481"/>
    </location>
    <ligand>
        <name>ATP</name>
        <dbReference type="ChEBI" id="CHEBI:30616"/>
    </ligand>
</feature>
<reference evidence="5" key="1">
    <citation type="submission" date="2016-10" db="EMBL/GenBank/DDBJ databases">
        <authorList>
            <person name="Benchimol M."/>
            <person name="Almeida L.G."/>
            <person name="Vasconcelos A.T."/>
            <person name="Perreira-Neves A."/>
            <person name="Rosa I.A."/>
            <person name="Tasca T."/>
            <person name="Bogo M.R."/>
            <person name="de Souza W."/>
        </authorList>
    </citation>
    <scope>NUCLEOTIDE SEQUENCE [LARGE SCALE GENOMIC DNA]</scope>
    <source>
        <strain evidence="5">K</strain>
    </source>
</reference>
<dbReference type="Gene3D" id="3.30.200.20">
    <property type="entry name" value="Phosphorylase Kinase, domain 1"/>
    <property type="match status" value="1"/>
</dbReference>
<dbReference type="AlphaFoldDB" id="A0A1J4L2H0"/>
<evidence type="ECO:0000313" key="6">
    <source>
        <dbReference type="Proteomes" id="UP000179807"/>
    </source>
</evidence>
<feature type="domain" description="Protein kinase" evidence="4">
    <location>
        <begin position="455"/>
        <end position="576"/>
    </location>
</feature>
<dbReference type="Gene3D" id="2.130.10.30">
    <property type="entry name" value="Regulator of chromosome condensation 1/beta-lactamase-inhibitor protein II"/>
    <property type="match status" value="2"/>
</dbReference>
<dbReference type="InterPro" id="IPR009091">
    <property type="entry name" value="RCC1/BLIP-II"/>
</dbReference>
<dbReference type="InterPro" id="IPR000719">
    <property type="entry name" value="Prot_kinase_dom"/>
</dbReference>
<organism evidence="5 6">
    <name type="scientific">Tritrichomonas foetus</name>
    <dbReference type="NCBI Taxonomy" id="1144522"/>
    <lineage>
        <taxon>Eukaryota</taxon>
        <taxon>Metamonada</taxon>
        <taxon>Parabasalia</taxon>
        <taxon>Tritrichomonadida</taxon>
        <taxon>Tritrichomonadidae</taxon>
        <taxon>Tritrichomonas</taxon>
    </lineage>
</organism>
<dbReference type="VEuPathDB" id="TrichDB:TRFO_42054"/>
<feature type="repeat" description="RCC1" evidence="1">
    <location>
        <begin position="60"/>
        <end position="110"/>
    </location>
</feature>
<evidence type="ECO:0000256" key="2">
    <source>
        <dbReference type="PROSITE-ProRule" id="PRU10141"/>
    </source>
</evidence>
<dbReference type="GO" id="GO:0004672">
    <property type="term" value="F:protein kinase activity"/>
    <property type="evidence" value="ECO:0007669"/>
    <property type="project" value="InterPro"/>
</dbReference>
<dbReference type="InterPro" id="IPR051553">
    <property type="entry name" value="Ran_GTPase-activating"/>
</dbReference>
<dbReference type="PANTHER" id="PTHR45982:SF1">
    <property type="entry name" value="REGULATOR OF CHROMOSOME CONDENSATION"/>
    <property type="match status" value="1"/>
</dbReference>
<dbReference type="PANTHER" id="PTHR45982">
    <property type="entry name" value="REGULATOR OF CHROMOSOME CONDENSATION"/>
    <property type="match status" value="1"/>
</dbReference>
<feature type="repeat" description="RCC1" evidence="1">
    <location>
        <begin position="10"/>
        <end position="59"/>
    </location>
</feature>
<dbReference type="SUPFAM" id="SSF50985">
    <property type="entry name" value="RCC1/BLIP-II"/>
    <property type="match status" value="1"/>
</dbReference>
<accession>A0A1J4L2H0</accession>
<dbReference type="Pfam" id="PF07714">
    <property type="entry name" value="PK_Tyr_Ser-Thr"/>
    <property type="match status" value="1"/>
</dbReference>
<evidence type="ECO:0000256" key="3">
    <source>
        <dbReference type="SAM" id="Coils"/>
    </source>
</evidence>
<evidence type="ECO:0000313" key="5">
    <source>
        <dbReference type="EMBL" id="OHT16085.1"/>
    </source>
</evidence>
<dbReference type="GO" id="GO:0005524">
    <property type="term" value="F:ATP binding"/>
    <property type="evidence" value="ECO:0007669"/>
    <property type="project" value="UniProtKB-UniRule"/>
</dbReference>
<keyword evidence="3" id="KW-0175">Coiled coil</keyword>
<proteinExistence type="predicted"/>
<comment type="caution">
    <text evidence="5">The sequence shown here is derived from an EMBL/GenBank/DDBJ whole genome shotgun (WGS) entry which is preliminary data.</text>
</comment>
<protein>
    <recommendedName>
        <fullName evidence="4">Protein kinase domain-containing protein</fullName>
    </recommendedName>
</protein>
<dbReference type="Proteomes" id="UP000179807">
    <property type="component" value="Unassembled WGS sequence"/>
</dbReference>
<evidence type="ECO:0000256" key="1">
    <source>
        <dbReference type="PROSITE-ProRule" id="PRU00235"/>
    </source>
</evidence>
<keyword evidence="2" id="KW-0067">ATP-binding</keyword>
<dbReference type="InterPro" id="IPR000408">
    <property type="entry name" value="Reg_chr_condens"/>
</dbReference>
<dbReference type="PROSITE" id="PS00107">
    <property type="entry name" value="PROTEIN_KINASE_ATP"/>
    <property type="match status" value="1"/>
</dbReference>
<dbReference type="SUPFAM" id="SSF56112">
    <property type="entry name" value="Protein kinase-like (PK-like)"/>
    <property type="match status" value="1"/>
</dbReference>
<sequence>MDKDSSQTGWQLFSAGDNSYGQLGRSNNNKIPGVVQGLSQYNIKEISTGHFHCAALCEDGTVLGWGKNIGGRLGFSKDIQEIKTPTKINGLPHIISVKCGTTFTLFLSDDHQAYIASKNNQHSLIEPIMLKEKAYRLFGHWDPWIIGGNGNTYWVNEQTKETKIFYTAMMFPKQIISLYSSAFLLSRDNHLYALSMENLRPSVKGSLTITKNTHDFTLLMPNFLSSIDKIAGINDHLLILKKDKKVIVWRADRYTHLGIGESKDNHDNFVDVTACGNAKICDIAAGDGFSILIDNEGHLWGFGDGKDGQTLQGRSNGTYSDLISDVTAVYCGCYYTLIETNASLSCKTTSPKQPIIQQPKKAYSNSKLHQENRTLQEKLSLKEKENFDLQSRLDQALKNVTSLERINESKDKEISLLHQQIDELKQNLTANDSYKPHKKEYLSSKMMSQEEIDEFKRGKSIGKGSSSEVIQVSREEQYALKILSLQTAEGDDENDYDYEYDSDDLRKSQTGSESILTMEQCRRFLSEYEIMCQISHPNIVKTFGICYGDEENPPSILLEFCPTNLGKCIKSYEVQN</sequence>
<dbReference type="InterPro" id="IPR017441">
    <property type="entry name" value="Protein_kinase_ATP_BS"/>
</dbReference>
<evidence type="ECO:0000259" key="4">
    <source>
        <dbReference type="PROSITE" id="PS50011"/>
    </source>
</evidence>
<feature type="coiled-coil region" evidence="3">
    <location>
        <begin position="365"/>
        <end position="427"/>
    </location>
</feature>
<dbReference type="EMBL" id="MLAK01000148">
    <property type="protein sequence ID" value="OHT16085.1"/>
    <property type="molecule type" value="Genomic_DNA"/>
</dbReference>
<dbReference type="InterPro" id="IPR001245">
    <property type="entry name" value="Ser-Thr/Tyr_kinase_cat_dom"/>
</dbReference>
<dbReference type="Pfam" id="PF13540">
    <property type="entry name" value="RCC1_2"/>
    <property type="match status" value="1"/>
</dbReference>
<dbReference type="RefSeq" id="XP_068369221.1">
    <property type="nucleotide sequence ID" value="XM_068514107.1"/>
</dbReference>
<keyword evidence="2" id="KW-0547">Nucleotide-binding</keyword>
<keyword evidence="6" id="KW-1185">Reference proteome</keyword>
<dbReference type="GeneID" id="94848811"/>
<dbReference type="OrthoDB" id="61110at2759"/>
<dbReference type="PROSITE" id="PS50011">
    <property type="entry name" value="PROTEIN_KINASE_DOM"/>
    <property type="match status" value="1"/>
</dbReference>
<name>A0A1J4L2H0_9EUKA</name>
<dbReference type="PROSITE" id="PS50012">
    <property type="entry name" value="RCC1_3"/>
    <property type="match status" value="2"/>
</dbReference>